<dbReference type="SUPFAM" id="SSF50494">
    <property type="entry name" value="Trypsin-like serine proteases"/>
    <property type="match status" value="1"/>
</dbReference>
<organism evidence="2 3">
    <name type="scientific">Leersia perrieri</name>
    <dbReference type="NCBI Taxonomy" id="77586"/>
    <lineage>
        <taxon>Eukaryota</taxon>
        <taxon>Viridiplantae</taxon>
        <taxon>Streptophyta</taxon>
        <taxon>Embryophyta</taxon>
        <taxon>Tracheophyta</taxon>
        <taxon>Spermatophyta</taxon>
        <taxon>Magnoliopsida</taxon>
        <taxon>Liliopsida</taxon>
        <taxon>Poales</taxon>
        <taxon>Poaceae</taxon>
        <taxon>BOP clade</taxon>
        <taxon>Oryzoideae</taxon>
        <taxon>Oryzeae</taxon>
        <taxon>Oryzinae</taxon>
        <taxon>Leersia</taxon>
    </lineage>
</organism>
<dbReference type="HOGENOM" id="CLU_012954_7_2_1"/>
<dbReference type="STRING" id="77586.A0A0D9W487"/>
<feature type="region of interest" description="Disordered" evidence="1">
    <location>
        <begin position="471"/>
        <end position="490"/>
    </location>
</feature>
<dbReference type="PANTHER" id="PTHR47389:SF4">
    <property type="entry name" value="OS09G0436400 PROTEIN"/>
    <property type="match status" value="1"/>
</dbReference>
<sequence length="490" mass="55278">MPKSEEQSQRKRRKLGEEGRASRPPRFPPYPTGGSSSDVRKWDKECDRIRKIIGELRKDHDNDLPTMKKAKDPYTTQAMQSSRDKEVVLNAARGIVSVCHILMRLPRCTGIIIKQWSDGSAGRHHATIVTYSRVVCDAGQKLHPLPKMCVVLSDKTVLDAELIYFNDHYDITLLHINLSFTLELPSIGHGPEYGQEVFVLARDGEASLRVRCGNIEWLEESDILGRDFSTVSSLSISLIQGGDGGIVIDNDGEVRGMAIYCNPHPAVISISTVVKCIDMFMQFKQVARPILGIGVRTMALLDVQLQEDISNFGIKGGLLVDEVYNPVAEEHGIKHGNMIVSVNGQDVLTLPELTAKLYGQLEDYLLTLGWDYLKDKSICMKNVKLRVYDLKNRVERDVTLPVRFYDKAEREEDFGWAQMMIPFSVTASAKETPNSPSRFRTAMSRRRLRLPSRRSRRAAWPSLIRRLAFTPPRRASTAASRRSHARHGRP</sequence>
<evidence type="ECO:0000256" key="1">
    <source>
        <dbReference type="SAM" id="MobiDB-lite"/>
    </source>
</evidence>
<dbReference type="Pfam" id="PF13365">
    <property type="entry name" value="Trypsin_2"/>
    <property type="match status" value="1"/>
</dbReference>
<proteinExistence type="predicted"/>
<keyword evidence="3" id="KW-1185">Reference proteome</keyword>
<dbReference type="EnsemblPlants" id="LPERR04G07340.1">
    <property type="protein sequence ID" value="LPERR04G07340.1"/>
    <property type="gene ID" value="LPERR04G07340"/>
</dbReference>
<reference evidence="2" key="3">
    <citation type="submission" date="2015-04" db="UniProtKB">
        <authorList>
            <consortium name="EnsemblPlants"/>
        </authorList>
    </citation>
    <scope>IDENTIFICATION</scope>
</reference>
<dbReference type="Proteomes" id="UP000032180">
    <property type="component" value="Chromosome 4"/>
</dbReference>
<feature type="compositionally biased region" description="Basic residues" evidence="1">
    <location>
        <begin position="481"/>
        <end position="490"/>
    </location>
</feature>
<dbReference type="Gramene" id="LPERR04G07340.1">
    <property type="protein sequence ID" value="LPERR04G07340.1"/>
    <property type="gene ID" value="LPERR04G07340"/>
</dbReference>
<dbReference type="SUPFAM" id="SSF50156">
    <property type="entry name" value="PDZ domain-like"/>
    <property type="match status" value="1"/>
</dbReference>
<dbReference type="Gene3D" id="2.40.10.120">
    <property type="match status" value="1"/>
</dbReference>
<reference evidence="3" key="2">
    <citation type="submission" date="2013-12" db="EMBL/GenBank/DDBJ databases">
        <authorList>
            <person name="Yu Y."/>
            <person name="Lee S."/>
            <person name="de Baynast K."/>
            <person name="Wissotski M."/>
            <person name="Liu L."/>
            <person name="Talag J."/>
            <person name="Goicoechea J."/>
            <person name="Angelova A."/>
            <person name="Jetty R."/>
            <person name="Kudrna D."/>
            <person name="Golser W."/>
            <person name="Rivera L."/>
            <person name="Zhang J."/>
            <person name="Wing R."/>
        </authorList>
    </citation>
    <scope>NUCLEOTIDE SEQUENCE</scope>
</reference>
<feature type="compositionally biased region" description="Basic and acidic residues" evidence="1">
    <location>
        <begin position="1"/>
        <end position="21"/>
    </location>
</feature>
<dbReference type="eggNOG" id="ENOG502R43Q">
    <property type="taxonomic scope" value="Eukaryota"/>
</dbReference>
<evidence type="ECO:0000313" key="3">
    <source>
        <dbReference type="Proteomes" id="UP000032180"/>
    </source>
</evidence>
<name>A0A0D9W487_9ORYZ</name>
<dbReference type="PANTHER" id="PTHR47389">
    <property type="entry name" value="OS09G0436400 PROTEIN"/>
    <property type="match status" value="1"/>
</dbReference>
<dbReference type="AlphaFoldDB" id="A0A0D9W487"/>
<feature type="compositionally biased region" description="Low complexity" evidence="1">
    <location>
        <begin position="471"/>
        <end position="480"/>
    </location>
</feature>
<dbReference type="Gene3D" id="2.30.42.60">
    <property type="match status" value="1"/>
</dbReference>
<dbReference type="InterPro" id="IPR009003">
    <property type="entry name" value="Peptidase_S1_PA"/>
</dbReference>
<evidence type="ECO:0008006" key="4">
    <source>
        <dbReference type="Google" id="ProtNLM"/>
    </source>
</evidence>
<protein>
    <recommendedName>
        <fullName evidence="4">PDZ domain-containing protein</fullName>
    </recommendedName>
</protein>
<evidence type="ECO:0000313" key="2">
    <source>
        <dbReference type="EnsemblPlants" id="LPERR04G07340.1"/>
    </source>
</evidence>
<dbReference type="InterPro" id="IPR036034">
    <property type="entry name" value="PDZ_sf"/>
</dbReference>
<reference evidence="2 3" key="1">
    <citation type="submission" date="2012-08" db="EMBL/GenBank/DDBJ databases">
        <title>Oryza genome evolution.</title>
        <authorList>
            <person name="Wing R.A."/>
        </authorList>
    </citation>
    <scope>NUCLEOTIDE SEQUENCE</scope>
</reference>
<feature type="region of interest" description="Disordered" evidence="1">
    <location>
        <begin position="1"/>
        <end position="42"/>
    </location>
</feature>
<accession>A0A0D9W487</accession>